<proteinExistence type="predicted"/>
<evidence type="ECO:0000313" key="3">
    <source>
        <dbReference type="Proteomes" id="UP000178315"/>
    </source>
</evidence>
<dbReference type="Pfam" id="PF00551">
    <property type="entry name" value="Formyl_trans_N"/>
    <property type="match status" value="1"/>
</dbReference>
<dbReference type="GO" id="GO:0004479">
    <property type="term" value="F:methionyl-tRNA formyltransferase activity"/>
    <property type="evidence" value="ECO:0007669"/>
    <property type="project" value="TreeGrafter"/>
</dbReference>
<dbReference type="InterPro" id="IPR002376">
    <property type="entry name" value="Formyl_transf_N"/>
</dbReference>
<name>A0A1G2A800_9BACT</name>
<dbReference type="CDD" id="cd08369">
    <property type="entry name" value="FMT_core"/>
    <property type="match status" value="1"/>
</dbReference>
<dbReference type="PANTHER" id="PTHR11138:SF5">
    <property type="entry name" value="METHIONYL-TRNA FORMYLTRANSFERASE, MITOCHONDRIAL"/>
    <property type="match status" value="1"/>
</dbReference>
<comment type="caution">
    <text evidence="2">The sequence shown here is derived from an EMBL/GenBank/DDBJ whole genome shotgun (WGS) entry which is preliminary data.</text>
</comment>
<dbReference type="InterPro" id="IPR036477">
    <property type="entry name" value="Formyl_transf_N_sf"/>
</dbReference>
<dbReference type="AlphaFoldDB" id="A0A1G2A800"/>
<sequence>MKTLIALSSDPIFKPKLLLAILKKKRASICAVVVVGEKKYSKKWRHIIKNAQFWGIKASLYISSAKICHKMIKHLPFPISVKARSDIRQICKLYQIPCYFTQDINDASCIKTIKKIEPDVILSFQHQIFKKDLLRIAKKTTLNCHPALLPKYRGVKPIFWAMLNKDKKIGVTVHTMEQTVDTGWIVSQDVFDNSPKSTLWKNYHKAYQLSASVILDALEKTERNLYHNLLKIDQSSAYYKFPTSQHKKKFIQHGSKMI</sequence>
<gene>
    <name evidence="2" type="ORF">A3H61_02450</name>
</gene>
<organism evidence="2 3">
    <name type="scientific">Candidatus Jacksonbacteria bacterium RIFCSPLOWO2_02_FULL_44_20</name>
    <dbReference type="NCBI Taxonomy" id="1798460"/>
    <lineage>
        <taxon>Bacteria</taxon>
        <taxon>Candidatus Jacksoniibacteriota</taxon>
    </lineage>
</organism>
<protein>
    <recommendedName>
        <fullName evidence="1">Formyl transferase N-terminal domain-containing protein</fullName>
    </recommendedName>
</protein>
<evidence type="ECO:0000259" key="1">
    <source>
        <dbReference type="Pfam" id="PF00551"/>
    </source>
</evidence>
<dbReference type="SUPFAM" id="SSF53328">
    <property type="entry name" value="Formyltransferase"/>
    <property type="match status" value="1"/>
</dbReference>
<evidence type="ECO:0000313" key="2">
    <source>
        <dbReference type="EMBL" id="OGY72789.1"/>
    </source>
</evidence>
<dbReference type="Proteomes" id="UP000178315">
    <property type="component" value="Unassembled WGS sequence"/>
</dbReference>
<dbReference type="PANTHER" id="PTHR11138">
    <property type="entry name" value="METHIONYL-TRNA FORMYLTRANSFERASE"/>
    <property type="match status" value="1"/>
</dbReference>
<accession>A0A1G2A800</accession>
<dbReference type="EMBL" id="MHJU01000023">
    <property type="protein sequence ID" value="OGY72789.1"/>
    <property type="molecule type" value="Genomic_DNA"/>
</dbReference>
<dbReference type="Gene3D" id="3.40.50.12230">
    <property type="match status" value="1"/>
</dbReference>
<feature type="domain" description="Formyl transferase N-terminal" evidence="1">
    <location>
        <begin position="101"/>
        <end position="214"/>
    </location>
</feature>
<reference evidence="2 3" key="1">
    <citation type="journal article" date="2016" name="Nat. Commun.">
        <title>Thousands of microbial genomes shed light on interconnected biogeochemical processes in an aquifer system.</title>
        <authorList>
            <person name="Anantharaman K."/>
            <person name="Brown C.T."/>
            <person name="Hug L.A."/>
            <person name="Sharon I."/>
            <person name="Castelle C.J."/>
            <person name="Probst A.J."/>
            <person name="Thomas B.C."/>
            <person name="Singh A."/>
            <person name="Wilkins M.J."/>
            <person name="Karaoz U."/>
            <person name="Brodie E.L."/>
            <person name="Williams K.H."/>
            <person name="Hubbard S.S."/>
            <person name="Banfield J.F."/>
        </authorList>
    </citation>
    <scope>NUCLEOTIDE SEQUENCE [LARGE SCALE GENOMIC DNA]</scope>
</reference>